<feature type="domain" description="Cytochrome c" evidence="4">
    <location>
        <begin position="13"/>
        <end position="116"/>
    </location>
</feature>
<dbReference type="GO" id="GO:0046872">
    <property type="term" value="F:metal ion binding"/>
    <property type="evidence" value="ECO:0007669"/>
    <property type="project" value="UniProtKB-KW"/>
</dbReference>
<evidence type="ECO:0000256" key="2">
    <source>
        <dbReference type="ARBA" id="ARBA00022723"/>
    </source>
</evidence>
<evidence type="ECO:0000313" key="5">
    <source>
        <dbReference type="EMBL" id="CAB4853598.1"/>
    </source>
</evidence>
<dbReference type="AlphaFoldDB" id="A0A6J7C9V5"/>
<evidence type="ECO:0000256" key="3">
    <source>
        <dbReference type="ARBA" id="ARBA00023004"/>
    </source>
</evidence>
<name>A0A6J7C9V5_9ZZZZ</name>
<evidence type="ECO:0000259" key="4">
    <source>
        <dbReference type="PROSITE" id="PS51007"/>
    </source>
</evidence>
<dbReference type="EMBL" id="CAFBIY010000289">
    <property type="protein sequence ID" value="CAB4853598.1"/>
    <property type="molecule type" value="Genomic_DNA"/>
</dbReference>
<sequence>MIALRPEPAVATGPIGVGTGLYSGCSGCHGAAGEGGVGYAFNNGSVVATFPHIEDQLRWVKLGSDAYKNAGVQIAGDPNRAGGPHIAGVKGVMPAQAGSLSDAQILAVVCHERYDLAGADMAGAFAEEYALWCAPDSVVYAALLDGSATFATVNTKFADKGVLEIGAVPLAGTTAG</sequence>
<dbReference type="Pfam" id="PF00034">
    <property type="entry name" value="Cytochrom_C"/>
    <property type="match status" value="1"/>
</dbReference>
<dbReference type="InterPro" id="IPR009056">
    <property type="entry name" value="Cyt_c-like_dom"/>
</dbReference>
<reference evidence="5" key="1">
    <citation type="submission" date="2020-05" db="EMBL/GenBank/DDBJ databases">
        <authorList>
            <person name="Chiriac C."/>
            <person name="Salcher M."/>
            <person name="Ghai R."/>
            <person name="Kavagutti S V."/>
        </authorList>
    </citation>
    <scope>NUCLEOTIDE SEQUENCE</scope>
</reference>
<keyword evidence="2" id="KW-0479">Metal-binding</keyword>
<keyword evidence="3" id="KW-0408">Iron</keyword>
<organism evidence="5">
    <name type="scientific">freshwater metagenome</name>
    <dbReference type="NCBI Taxonomy" id="449393"/>
    <lineage>
        <taxon>unclassified sequences</taxon>
        <taxon>metagenomes</taxon>
        <taxon>ecological metagenomes</taxon>
    </lineage>
</organism>
<dbReference type="GO" id="GO:0020037">
    <property type="term" value="F:heme binding"/>
    <property type="evidence" value="ECO:0007669"/>
    <property type="project" value="InterPro"/>
</dbReference>
<dbReference type="PROSITE" id="PS51007">
    <property type="entry name" value="CYTC"/>
    <property type="match status" value="1"/>
</dbReference>
<gene>
    <name evidence="5" type="ORF">UFOPK3267_03130</name>
</gene>
<proteinExistence type="predicted"/>
<keyword evidence="1" id="KW-0349">Heme</keyword>
<accession>A0A6J7C9V5</accession>
<protein>
    <submittedName>
        <fullName evidence="5">Unannotated protein</fullName>
    </submittedName>
</protein>
<evidence type="ECO:0000256" key="1">
    <source>
        <dbReference type="ARBA" id="ARBA00022617"/>
    </source>
</evidence>
<dbReference type="InterPro" id="IPR036909">
    <property type="entry name" value="Cyt_c-like_dom_sf"/>
</dbReference>
<dbReference type="Gene3D" id="1.10.760.10">
    <property type="entry name" value="Cytochrome c-like domain"/>
    <property type="match status" value="1"/>
</dbReference>
<dbReference type="GO" id="GO:0009055">
    <property type="term" value="F:electron transfer activity"/>
    <property type="evidence" value="ECO:0007669"/>
    <property type="project" value="InterPro"/>
</dbReference>
<dbReference type="SUPFAM" id="SSF46626">
    <property type="entry name" value="Cytochrome c"/>
    <property type="match status" value="1"/>
</dbReference>